<proteinExistence type="predicted"/>
<keyword evidence="2" id="KW-1185">Reference proteome</keyword>
<accession>A0A8X6IVC5</accession>
<organism evidence="1 2">
    <name type="scientific">Nephila pilipes</name>
    <name type="common">Giant wood spider</name>
    <name type="synonym">Nephila maculata</name>
    <dbReference type="NCBI Taxonomy" id="299642"/>
    <lineage>
        <taxon>Eukaryota</taxon>
        <taxon>Metazoa</taxon>
        <taxon>Ecdysozoa</taxon>
        <taxon>Arthropoda</taxon>
        <taxon>Chelicerata</taxon>
        <taxon>Arachnida</taxon>
        <taxon>Araneae</taxon>
        <taxon>Araneomorphae</taxon>
        <taxon>Entelegynae</taxon>
        <taxon>Araneoidea</taxon>
        <taxon>Nephilidae</taxon>
        <taxon>Nephila</taxon>
    </lineage>
</organism>
<sequence>MEQRRDITSYNREPEWWHFLDLPFLYWETLRIRQQVLHRVSSLKDTDRDLNHFSSIFLCSVRDFFPLSFWLSSDVGRRFSTAPTEACFESDLVHIWNDIAICKHGLPPT</sequence>
<dbReference type="AlphaFoldDB" id="A0A8X6IVC5"/>
<gene>
    <name evidence="1" type="ORF">NPIL_482731</name>
</gene>
<dbReference type="EMBL" id="BMAW01093767">
    <property type="protein sequence ID" value="GFS62058.1"/>
    <property type="molecule type" value="Genomic_DNA"/>
</dbReference>
<evidence type="ECO:0000313" key="1">
    <source>
        <dbReference type="EMBL" id="GFS62058.1"/>
    </source>
</evidence>
<comment type="caution">
    <text evidence="1">The sequence shown here is derived from an EMBL/GenBank/DDBJ whole genome shotgun (WGS) entry which is preliminary data.</text>
</comment>
<dbReference type="Proteomes" id="UP000887013">
    <property type="component" value="Unassembled WGS sequence"/>
</dbReference>
<reference evidence="1" key="1">
    <citation type="submission" date="2020-08" db="EMBL/GenBank/DDBJ databases">
        <title>Multicomponent nature underlies the extraordinary mechanical properties of spider dragline silk.</title>
        <authorList>
            <person name="Kono N."/>
            <person name="Nakamura H."/>
            <person name="Mori M."/>
            <person name="Yoshida Y."/>
            <person name="Ohtoshi R."/>
            <person name="Malay A.D."/>
            <person name="Moran D.A.P."/>
            <person name="Tomita M."/>
            <person name="Numata K."/>
            <person name="Arakawa K."/>
        </authorList>
    </citation>
    <scope>NUCLEOTIDE SEQUENCE</scope>
</reference>
<evidence type="ECO:0000313" key="2">
    <source>
        <dbReference type="Proteomes" id="UP000887013"/>
    </source>
</evidence>
<protein>
    <submittedName>
        <fullName evidence="1">Uncharacterized protein</fullName>
    </submittedName>
</protein>
<name>A0A8X6IVC5_NEPPI</name>